<gene>
    <name evidence="1" type="ORF">J1N35_011543</name>
</gene>
<organism evidence="1 2">
    <name type="scientific">Gossypium stocksii</name>
    <dbReference type="NCBI Taxonomy" id="47602"/>
    <lineage>
        <taxon>Eukaryota</taxon>
        <taxon>Viridiplantae</taxon>
        <taxon>Streptophyta</taxon>
        <taxon>Embryophyta</taxon>
        <taxon>Tracheophyta</taxon>
        <taxon>Spermatophyta</taxon>
        <taxon>Magnoliopsida</taxon>
        <taxon>eudicotyledons</taxon>
        <taxon>Gunneridae</taxon>
        <taxon>Pentapetalae</taxon>
        <taxon>rosids</taxon>
        <taxon>malvids</taxon>
        <taxon>Malvales</taxon>
        <taxon>Malvaceae</taxon>
        <taxon>Malvoideae</taxon>
        <taxon>Gossypium</taxon>
    </lineage>
</organism>
<dbReference type="EMBL" id="JAIQCV010000004">
    <property type="protein sequence ID" value="KAH1107775.1"/>
    <property type="molecule type" value="Genomic_DNA"/>
</dbReference>
<evidence type="ECO:0000313" key="1">
    <source>
        <dbReference type="EMBL" id="KAH1107775.1"/>
    </source>
</evidence>
<dbReference type="OrthoDB" id="1434006at2759"/>
<dbReference type="Proteomes" id="UP000828251">
    <property type="component" value="Unassembled WGS sequence"/>
</dbReference>
<evidence type="ECO:0000313" key="2">
    <source>
        <dbReference type="Proteomes" id="UP000828251"/>
    </source>
</evidence>
<name>A0A9D4ADH9_9ROSI</name>
<reference evidence="1 2" key="1">
    <citation type="journal article" date="2021" name="Plant Biotechnol. J.">
        <title>Multi-omics assisted identification of the key and species-specific regulatory components of drought-tolerant mechanisms in Gossypium stocksii.</title>
        <authorList>
            <person name="Yu D."/>
            <person name="Ke L."/>
            <person name="Zhang D."/>
            <person name="Wu Y."/>
            <person name="Sun Y."/>
            <person name="Mei J."/>
            <person name="Sun J."/>
            <person name="Sun Y."/>
        </authorList>
    </citation>
    <scope>NUCLEOTIDE SEQUENCE [LARGE SCALE GENOMIC DNA]</scope>
    <source>
        <strain evidence="2">cv. E1</strain>
        <tissue evidence="1">Leaf</tissue>
    </source>
</reference>
<keyword evidence="2" id="KW-1185">Reference proteome</keyword>
<comment type="caution">
    <text evidence="1">The sequence shown here is derived from an EMBL/GenBank/DDBJ whole genome shotgun (WGS) entry which is preliminary data.</text>
</comment>
<accession>A0A9D4ADH9</accession>
<proteinExistence type="predicted"/>
<protein>
    <submittedName>
        <fullName evidence="1">Uncharacterized protein</fullName>
    </submittedName>
</protein>
<sequence>MSRIDPAVAHAVEFPKCPEILPIHRLAIDSVPKKLFVDRRFKSKEECVFAIKQYSMNISVDYKVVARFQYRVSYLKAWIAKQITMEQLFRDFDVSYNELQGWIAVMREYIPAAVIELQTRPYYNPDDQLQPTKRVF</sequence>
<dbReference type="AlphaFoldDB" id="A0A9D4ADH9"/>